<dbReference type="CDD" id="cd02000">
    <property type="entry name" value="TPP_E1_PDC_ADC_BCADC"/>
    <property type="match status" value="1"/>
</dbReference>
<dbReference type="Pfam" id="PF00676">
    <property type="entry name" value="E1_dh"/>
    <property type="match status" value="1"/>
</dbReference>
<dbReference type="InterPro" id="IPR017596">
    <property type="entry name" value="PdhA/BkdA"/>
</dbReference>
<proteinExistence type="predicted"/>
<feature type="region of interest" description="Disordered" evidence="11">
    <location>
        <begin position="259"/>
        <end position="279"/>
    </location>
</feature>
<keyword evidence="7 10" id="KW-0670">Pyruvate</keyword>
<evidence type="ECO:0000259" key="12">
    <source>
        <dbReference type="Pfam" id="PF00676"/>
    </source>
</evidence>
<dbReference type="EMBL" id="JBHTKL010000002">
    <property type="protein sequence ID" value="MFD1019217.1"/>
    <property type="molecule type" value="Genomic_DNA"/>
</dbReference>
<evidence type="ECO:0000256" key="10">
    <source>
        <dbReference type="RuleBase" id="RU366007"/>
    </source>
</evidence>
<dbReference type="InterPro" id="IPR029061">
    <property type="entry name" value="THDP-binding"/>
</dbReference>
<dbReference type="RefSeq" id="WP_386058694.1">
    <property type="nucleotide sequence ID" value="NZ_JBHTKL010000002.1"/>
</dbReference>
<dbReference type="Gene3D" id="3.40.50.970">
    <property type="match status" value="1"/>
</dbReference>
<evidence type="ECO:0000256" key="3">
    <source>
        <dbReference type="ARBA" id="ARBA00012281"/>
    </source>
</evidence>
<dbReference type="Proteomes" id="UP001596990">
    <property type="component" value="Unassembled WGS sequence"/>
</dbReference>
<dbReference type="InterPro" id="IPR050771">
    <property type="entry name" value="Alpha-ketoacid_DH_E1_comp"/>
</dbReference>
<evidence type="ECO:0000256" key="6">
    <source>
        <dbReference type="ARBA" id="ARBA00023052"/>
    </source>
</evidence>
<dbReference type="SUPFAM" id="SSF52518">
    <property type="entry name" value="Thiamin diphosphate-binding fold (THDP-binding)"/>
    <property type="match status" value="1"/>
</dbReference>
<comment type="caution">
    <text evidence="13">The sequence shown here is derived from an EMBL/GenBank/DDBJ whole genome shotgun (WGS) entry which is preliminary data.</text>
</comment>
<evidence type="ECO:0000256" key="9">
    <source>
        <dbReference type="ARBA" id="ARBA00051231"/>
    </source>
</evidence>
<dbReference type="PANTHER" id="PTHR43380">
    <property type="entry name" value="2-OXOISOVALERATE DEHYDROGENASE SUBUNIT ALPHA, MITOCHONDRIAL"/>
    <property type="match status" value="1"/>
</dbReference>
<evidence type="ECO:0000256" key="7">
    <source>
        <dbReference type="ARBA" id="ARBA00023317"/>
    </source>
</evidence>
<keyword evidence="14" id="KW-1185">Reference proteome</keyword>
<evidence type="ECO:0000256" key="2">
    <source>
        <dbReference type="ARBA" id="ARBA00011870"/>
    </source>
</evidence>
<comment type="function">
    <text evidence="8 10">The pyruvate dehydrogenase complex catalyzes the overall conversion of pyruvate to acetyl-CoA and CO(2). It contains multiple copies of three enzymatic components: pyruvate dehydrogenase (E1), dihydrolipoamide acetyltransferase (E2) and lipoamide dehydrogenase (E3).</text>
</comment>
<evidence type="ECO:0000256" key="1">
    <source>
        <dbReference type="ARBA" id="ARBA00001964"/>
    </source>
</evidence>
<gene>
    <name evidence="13" type="primary">pdhA</name>
    <name evidence="13" type="ORF">ACFQ2J_08425</name>
</gene>
<evidence type="ECO:0000256" key="8">
    <source>
        <dbReference type="ARBA" id="ARBA00025211"/>
    </source>
</evidence>
<evidence type="ECO:0000256" key="11">
    <source>
        <dbReference type="SAM" id="MobiDB-lite"/>
    </source>
</evidence>
<keyword evidence="6 10" id="KW-0786">Thiamine pyrophosphate</keyword>
<sequence length="361" mass="41003">MEKQFPIQTWVDGNGNITEPSYEEKVTEELTKKFYKHMVRIRTFDRKGISLQRQGRIGTYAPYEGQEASQVGSALALQGEDWMFPSYRDHGATMTFGHSLLNILLFWNGRNEGCVPPEGKNIFPPGIPIATQLPHAVGAAYAEKRKGTDNAAIVYFGDGATSEGDFHEGLNMASVFDAPVVFFNQNNHYAISVPVEKQMKTKTIAQKALAYDIPGVRIDGNDIFAVYFETLKALDRARNGDGPTLIEAVTWRYGAHTTADDPTKYRDQSQSDERRDTTDPLVRLERLMKNQGYFDTQWAEEIQREASEEVDAAVKAMEEFPKADPADIFDHVYETATWSLKEQKENYLQWKRGEPTWKQHQ</sequence>
<dbReference type="NCBIfam" id="TIGR03181">
    <property type="entry name" value="PDH_E1_alph_x"/>
    <property type="match status" value="1"/>
</dbReference>
<dbReference type="PANTHER" id="PTHR43380:SF1">
    <property type="entry name" value="2-OXOISOVALERATE DEHYDROGENASE SUBUNIT ALPHA, MITOCHONDRIAL"/>
    <property type="match status" value="1"/>
</dbReference>
<dbReference type="EC" id="1.2.4.1" evidence="3 10"/>
<evidence type="ECO:0000313" key="13">
    <source>
        <dbReference type="EMBL" id="MFD1019217.1"/>
    </source>
</evidence>
<keyword evidence="5 10" id="KW-0560">Oxidoreductase</keyword>
<organism evidence="13 14">
    <name type="scientific">Thalassobacillus hwangdonensis</name>
    <dbReference type="NCBI Taxonomy" id="546108"/>
    <lineage>
        <taxon>Bacteria</taxon>
        <taxon>Bacillati</taxon>
        <taxon>Bacillota</taxon>
        <taxon>Bacilli</taxon>
        <taxon>Bacillales</taxon>
        <taxon>Bacillaceae</taxon>
        <taxon>Thalassobacillus</taxon>
    </lineage>
</organism>
<dbReference type="InterPro" id="IPR001017">
    <property type="entry name" value="DH_E1"/>
</dbReference>
<evidence type="ECO:0000313" key="14">
    <source>
        <dbReference type="Proteomes" id="UP001596990"/>
    </source>
</evidence>
<comment type="catalytic activity">
    <reaction evidence="9 10">
        <text>N(6)-[(R)-lipoyl]-L-lysyl-[protein] + pyruvate + H(+) = N(6)-[(R)-S(8)-acetyldihydrolipoyl]-L-lysyl-[protein] + CO2</text>
        <dbReference type="Rhea" id="RHEA:19189"/>
        <dbReference type="Rhea" id="RHEA-COMP:10474"/>
        <dbReference type="Rhea" id="RHEA-COMP:10478"/>
        <dbReference type="ChEBI" id="CHEBI:15361"/>
        <dbReference type="ChEBI" id="CHEBI:15378"/>
        <dbReference type="ChEBI" id="CHEBI:16526"/>
        <dbReference type="ChEBI" id="CHEBI:83099"/>
        <dbReference type="ChEBI" id="CHEBI:83111"/>
        <dbReference type="EC" id="1.2.4.1"/>
    </reaction>
</comment>
<evidence type="ECO:0000256" key="4">
    <source>
        <dbReference type="ARBA" id="ARBA00014159"/>
    </source>
</evidence>
<reference evidence="14" key="1">
    <citation type="journal article" date="2019" name="Int. J. Syst. Evol. Microbiol.">
        <title>The Global Catalogue of Microorganisms (GCM) 10K type strain sequencing project: providing services to taxonomists for standard genome sequencing and annotation.</title>
        <authorList>
            <consortium name="The Broad Institute Genomics Platform"/>
            <consortium name="The Broad Institute Genome Sequencing Center for Infectious Disease"/>
            <person name="Wu L."/>
            <person name="Ma J."/>
        </authorList>
    </citation>
    <scope>NUCLEOTIDE SEQUENCE [LARGE SCALE GENOMIC DNA]</scope>
    <source>
        <strain evidence="14">CCUG 56607</strain>
    </source>
</reference>
<protein>
    <recommendedName>
        <fullName evidence="4 10">Pyruvate dehydrogenase E1 component subunit alpha</fullName>
        <ecNumber evidence="3 10">1.2.4.1</ecNumber>
    </recommendedName>
</protein>
<comment type="subunit">
    <text evidence="2 10">Heterodimer of an alpha and a beta chain.</text>
</comment>
<accession>A0ABW3L097</accession>
<feature type="domain" description="Dehydrogenase E1 component" evidence="12">
    <location>
        <begin position="36"/>
        <end position="325"/>
    </location>
</feature>
<comment type="cofactor">
    <cofactor evidence="1 10">
        <name>thiamine diphosphate</name>
        <dbReference type="ChEBI" id="CHEBI:58937"/>
    </cofactor>
</comment>
<name>A0ABW3L097_9BACI</name>
<evidence type="ECO:0000256" key="5">
    <source>
        <dbReference type="ARBA" id="ARBA00023002"/>
    </source>
</evidence>